<dbReference type="Proteomes" id="UP000509421">
    <property type="component" value="Chromosome"/>
</dbReference>
<proteinExistence type="predicted"/>
<sequence length="57" mass="6595">MEDMLDPASGGRSLFQQGLYQRWVNNSRRLRRSGVSLMSGLDKINVDDSQNNYLEYL</sequence>
<organism evidence="1 2">
    <name type="scientific">Enterobacter cloacae</name>
    <dbReference type="NCBI Taxonomy" id="550"/>
    <lineage>
        <taxon>Bacteria</taxon>
        <taxon>Pseudomonadati</taxon>
        <taxon>Pseudomonadota</taxon>
        <taxon>Gammaproteobacteria</taxon>
        <taxon>Enterobacterales</taxon>
        <taxon>Enterobacteriaceae</taxon>
        <taxon>Enterobacter</taxon>
        <taxon>Enterobacter cloacae complex</taxon>
    </lineage>
</organism>
<name>A0A7H8UIR1_ENTCL</name>
<accession>A0A7H8UIR1</accession>
<reference evidence="1 2" key="1">
    <citation type="submission" date="2020-06" db="EMBL/GenBank/DDBJ databases">
        <title>Long-read sequencing of DSM26481-BlokeschLab.</title>
        <authorList>
            <person name="Blokesch M."/>
        </authorList>
    </citation>
    <scope>NUCLEOTIDE SEQUENCE [LARGE SCALE GENOMIC DNA]</scope>
    <source>
        <strain evidence="1 2">DSM 26481</strain>
    </source>
</reference>
<protein>
    <submittedName>
        <fullName evidence="1">Uncharacterized protein</fullName>
    </submittedName>
</protein>
<dbReference type="EMBL" id="CP056117">
    <property type="protein sequence ID" value="QKZ99768.1"/>
    <property type="molecule type" value="Genomic_DNA"/>
</dbReference>
<dbReference type="AlphaFoldDB" id="A0A7H8UIR1"/>
<evidence type="ECO:0000313" key="2">
    <source>
        <dbReference type="Proteomes" id="UP000509421"/>
    </source>
</evidence>
<evidence type="ECO:0000313" key="1">
    <source>
        <dbReference type="EMBL" id="QKZ99768.1"/>
    </source>
</evidence>
<gene>
    <name evidence="1" type="ORF">HWQ14_19895</name>
</gene>
<dbReference type="RefSeq" id="WP_176610748.1">
    <property type="nucleotide sequence ID" value="NZ_CP056117.1"/>
</dbReference>